<dbReference type="Proteomes" id="UP000053240">
    <property type="component" value="Unassembled WGS sequence"/>
</dbReference>
<dbReference type="InParanoid" id="A0A0N1I6Y4"/>
<sequence length="53" mass="6302">MATARFHREIRSWWVTLMPLVGSLCNFHRFRRPFCATEEFSSANSLNEKIDLE</sequence>
<dbReference type="AlphaFoldDB" id="A0A0N1I6Y4"/>
<accession>A0A0N1I6Y4</accession>
<name>A0A0N1I6Y4_PAPMA</name>
<dbReference type="EMBL" id="KQ461131">
    <property type="protein sequence ID" value="KPJ08902.1"/>
    <property type="molecule type" value="Genomic_DNA"/>
</dbReference>
<reference evidence="1 2" key="1">
    <citation type="journal article" date="2015" name="Nat. Commun.">
        <title>Outbred genome sequencing and CRISPR/Cas9 gene editing in butterflies.</title>
        <authorList>
            <person name="Li X."/>
            <person name="Fan D."/>
            <person name="Zhang W."/>
            <person name="Liu G."/>
            <person name="Zhang L."/>
            <person name="Zhao L."/>
            <person name="Fang X."/>
            <person name="Chen L."/>
            <person name="Dong Y."/>
            <person name="Chen Y."/>
            <person name="Ding Y."/>
            <person name="Zhao R."/>
            <person name="Feng M."/>
            <person name="Zhu Y."/>
            <person name="Feng Y."/>
            <person name="Jiang X."/>
            <person name="Zhu D."/>
            <person name="Xiang H."/>
            <person name="Feng X."/>
            <person name="Li S."/>
            <person name="Wang J."/>
            <person name="Zhang G."/>
            <person name="Kronforst M.R."/>
            <person name="Wang W."/>
        </authorList>
    </citation>
    <scope>NUCLEOTIDE SEQUENCE [LARGE SCALE GENOMIC DNA]</scope>
    <source>
        <strain evidence="1">Ya'a_city_454_Pm</strain>
        <tissue evidence="1">Whole body</tissue>
    </source>
</reference>
<evidence type="ECO:0000313" key="1">
    <source>
        <dbReference type="EMBL" id="KPJ08902.1"/>
    </source>
</evidence>
<protein>
    <submittedName>
        <fullName evidence="1">Uncharacterized protein</fullName>
    </submittedName>
</protein>
<keyword evidence="2" id="KW-1185">Reference proteome</keyword>
<evidence type="ECO:0000313" key="2">
    <source>
        <dbReference type="Proteomes" id="UP000053240"/>
    </source>
</evidence>
<proteinExistence type="predicted"/>
<organism evidence="1 2">
    <name type="scientific">Papilio machaon</name>
    <name type="common">Old World swallowtail butterfly</name>
    <dbReference type="NCBI Taxonomy" id="76193"/>
    <lineage>
        <taxon>Eukaryota</taxon>
        <taxon>Metazoa</taxon>
        <taxon>Ecdysozoa</taxon>
        <taxon>Arthropoda</taxon>
        <taxon>Hexapoda</taxon>
        <taxon>Insecta</taxon>
        <taxon>Pterygota</taxon>
        <taxon>Neoptera</taxon>
        <taxon>Endopterygota</taxon>
        <taxon>Lepidoptera</taxon>
        <taxon>Glossata</taxon>
        <taxon>Ditrysia</taxon>
        <taxon>Papilionoidea</taxon>
        <taxon>Papilionidae</taxon>
        <taxon>Papilioninae</taxon>
        <taxon>Papilio</taxon>
    </lineage>
</organism>
<gene>
    <name evidence="1" type="ORF">RR48_00752</name>
</gene>